<protein>
    <submittedName>
        <fullName evidence="1">YkgJ family cysteine cluster protein</fullName>
    </submittedName>
</protein>
<reference evidence="1 2" key="1">
    <citation type="submission" date="2020-06" db="EMBL/GenBank/DDBJ databases">
        <title>Methanolobus halotolerans sp. nov., isolated from a saline lake Tus in Siberia.</title>
        <authorList>
            <person name="Shen Y."/>
            <person name="Chen S.-C."/>
            <person name="Lai M.-C."/>
            <person name="Huang H.-H."/>
            <person name="Chiu H.-H."/>
            <person name="Tang S.-L."/>
            <person name="Rogozin D.Y."/>
            <person name="Degermendzhy A.G."/>
        </authorList>
    </citation>
    <scope>NUCLEOTIDE SEQUENCE [LARGE SCALE GENOMIC DNA]</scope>
    <source>
        <strain evidence="1 2">DSM 21339</strain>
    </source>
</reference>
<keyword evidence="2" id="KW-1185">Reference proteome</keyword>
<dbReference type="KEGG" id="mzi:HWN40_08950"/>
<dbReference type="GeneID" id="55821799"/>
<name>A0A7D5EFN3_9EURY</name>
<proteinExistence type="predicted"/>
<sequence length="183" mass="21084">MYGERGLSDLPVFETVQEILSHYSCPSTCPATCCKIADINLDEKDLEILRQASKYKADRIESWNEDGEDHYKISPPCPFLESDKCSIYDRRPTMCRMFPFNFSNMPDVLLLFPCDMGANIFEDYVEYSKNILNRPLPAKTIEAFEQSHCSFGIKLNKGLSVPMLVFKVYDLMAFKEYLRSGLK</sequence>
<gene>
    <name evidence="1" type="ORF">HWN40_08950</name>
</gene>
<accession>A0A7D5EFN3</accession>
<organism evidence="1 2">
    <name type="scientific">Methanolobus zinderi</name>
    <dbReference type="NCBI Taxonomy" id="536044"/>
    <lineage>
        <taxon>Archaea</taxon>
        <taxon>Methanobacteriati</taxon>
        <taxon>Methanobacteriota</taxon>
        <taxon>Stenosarchaea group</taxon>
        <taxon>Methanomicrobia</taxon>
        <taxon>Methanosarcinales</taxon>
        <taxon>Methanosarcinaceae</taxon>
        <taxon>Methanolobus</taxon>
    </lineage>
</organism>
<dbReference type="Pfam" id="PF03692">
    <property type="entry name" value="CxxCxxCC"/>
    <property type="match status" value="1"/>
</dbReference>
<evidence type="ECO:0000313" key="2">
    <source>
        <dbReference type="Proteomes" id="UP000509594"/>
    </source>
</evidence>
<dbReference type="EMBL" id="CP058215">
    <property type="protein sequence ID" value="QLC50354.1"/>
    <property type="molecule type" value="Genomic_DNA"/>
</dbReference>
<dbReference type="InterPro" id="IPR005358">
    <property type="entry name" value="Puta_zinc/iron-chelating_dom"/>
</dbReference>
<dbReference type="RefSeq" id="WP_176965410.1">
    <property type="nucleotide sequence ID" value="NZ_CP058215.1"/>
</dbReference>
<dbReference type="Proteomes" id="UP000509594">
    <property type="component" value="Chromosome"/>
</dbReference>
<evidence type="ECO:0000313" key="1">
    <source>
        <dbReference type="EMBL" id="QLC50354.1"/>
    </source>
</evidence>
<dbReference type="OrthoDB" id="36424at2157"/>
<dbReference type="AlphaFoldDB" id="A0A7D5EFN3"/>